<evidence type="ECO:0000259" key="1">
    <source>
        <dbReference type="PROSITE" id="PS51725"/>
    </source>
</evidence>
<proteinExistence type="predicted"/>
<dbReference type="Proteomes" id="UP000189935">
    <property type="component" value="Chromosome I"/>
</dbReference>
<feature type="domain" description="ABM" evidence="1">
    <location>
        <begin position="10"/>
        <end position="103"/>
    </location>
</feature>
<dbReference type="PROSITE" id="PS51725">
    <property type="entry name" value="ABM"/>
    <property type="match status" value="1"/>
</dbReference>
<dbReference type="SUPFAM" id="SSF54909">
    <property type="entry name" value="Dimeric alpha+beta barrel"/>
    <property type="match status" value="1"/>
</dbReference>
<evidence type="ECO:0000313" key="3">
    <source>
        <dbReference type="Proteomes" id="UP000189935"/>
    </source>
</evidence>
<dbReference type="RefSeq" id="WP_244562255.1">
    <property type="nucleotide sequence ID" value="NZ_LT670844.1"/>
</dbReference>
<dbReference type="EMBL" id="LT670844">
    <property type="protein sequence ID" value="SHJ98347.1"/>
    <property type="molecule type" value="Genomic_DNA"/>
</dbReference>
<keyword evidence="2" id="KW-0560">Oxidoreductase</keyword>
<accession>A0A1M6NRI3</accession>
<evidence type="ECO:0000313" key="2">
    <source>
        <dbReference type="EMBL" id="SHJ98347.1"/>
    </source>
</evidence>
<dbReference type="AlphaFoldDB" id="A0A1M6NRI3"/>
<dbReference type="PANTHER" id="PTHR33336">
    <property type="entry name" value="QUINOL MONOOXYGENASE YGIN-RELATED"/>
    <property type="match status" value="1"/>
</dbReference>
<reference evidence="2 3" key="1">
    <citation type="submission" date="2016-11" db="EMBL/GenBank/DDBJ databases">
        <authorList>
            <person name="Jaros S."/>
            <person name="Januszkiewicz K."/>
            <person name="Wedrychowicz H."/>
        </authorList>
    </citation>
    <scope>NUCLEOTIDE SEQUENCE [LARGE SCALE GENOMIC DNA]</scope>
    <source>
        <strain evidence="2 3">GAS499</strain>
    </source>
</reference>
<organism evidence="2 3">
    <name type="scientific">Bradyrhizobium lablabi</name>
    <dbReference type="NCBI Taxonomy" id="722472"/>
    <lineage>
        <taxon>Bacteria</taxon>
        <taxon>Pseudomonadati</taxon>
        <taxon>Pseudomonadota</taxon>
        <taxon>Alphaproteobacteria</taxon>
        <taxon>Hyphomicrobiales</taxon>
        <taxon>Nitrobacteraceae</taxon>
        <taxon>Bradyrhizobium</taxon>
    </lineage>
</organism>
<protein>
    <submittedName>
        <fullName evidence="2">Quinol monooxygenase YgiN</fullName>
    </submittedName>
</protein>
<dbReference type="Pfam" id="PF03992">
    <property type="entry name" value="ABM"/>
    <property type="match status" value="1"/>
</dbReference>
<sequence>MIADETQGQYVQLAEIEIDPAQLESYKAAVKEHIETAIRVEPGVLVLYAVSEKDNPAHVRVFEIYRDIDAYKAHLESAHFKKYKATTENMVKSLKLVQVTPIMLGAKAK</sequence>
<name>A0A1M6NRI3_9BRAD</name>
<gene>
    <name evidence="2" type="ORF">SAMN05444159_2089</name>
</gene>
<dbReference type="PANTHER" id="PTHR33336:SF3">
    <property type="entry name" value="ABM DOMAIN-CONTAINING PROTEIN"/>
    <property type="match status" value="1"/>
</dbReference>
<keyword evidence="2" id="KW-0503">Monooxygenase</keyword>
<dbReference type="GO" id="GO:0004497">
    <property type="term" value="F:monooxygenase activity"/>
    <property type="evidence" value="ECO:0007669"/>
    <property type="project" value="UniProtKB-KW"/>
</dbReference>
<dbReference type="InterPro" id="IPR050744">
    <property type="entry name" value="AI-2_Isomerase_LsrG"/>
</dbReference>
<dbReference type="InterPro" id="IPR007138">
    <property type="entry name" value="ABM_dom"/>
</dbReference>
<dbReference type="InterPro" id="IPR011008">
    <property type="entry name" value="Dimeric_a/b-barrel"/>
</dbReference>
<dbReference type="Gene3D" id="3.30.70.100">
    <property type="match status" value="1"/>
</dbReference>